<protein>
    <submittedName>
        <fullName evidence="1">Suprabasin isoform X3</fullName>
    </submittedName>
</protein>
<evidence type="ECO:0000313" key="2">
    <source>
        <dbReference type="Proteomes" id="UP001497744"/>
    </source>
</evidence>
<dbReference type="EMBL" id="BPLF01000004">
    <property type="protein sequence ID" value="GIX64972.1"/>
    <property type="molecule type" value="Genomic_DNA"/>
</dbReference>
<keyword evidence="2" id="KW-1185">Reference proteome</keyword>
<proteinExistence type="predicted"/>
<dbReference type="Proteomes" id="UP001497744">
    <property type="component" value="Unassembled WGS sequence"/>
</dbReference>
<evidence type="ECO:0000313" key="1">
    <source>
        <dbReference type="EMBL" id="GIX64972.1"/>
    </source>
</evidence>
<name>A0AAV4LXM5_BABCB</name>
<dbReference type="GeneID" id="94196453"/>
<accession>A0AAV4LXM5</accession>
<comment type="caution">
    <text evidence="1">The sequence shown here is derived from an EMBL/GenBank/DDBJ whole genome shotgun (WGS) entry which is preliminary data.</text>
</comment>
<dbReference type="AlphaFoldDB" id="A0AAV4LXM5"/>
<dbReference type="RefSeq" id="XP_067717041.1">
    <property type="nucleotide sequence ID" value="XM_067860940.1"/>
</dbReference>
<sequence length="179" mass="19543">MGYETNKLSTSGTGGDIIMDKVASELDELENGSSSPNDYLGFLQEFEVQIASIGALRCPLVSCFLFADKYFASKNASGINDAINKLKTKFEEFSRKPESHTSYVSSNPYDELKDLIKILLQIFSSFKPKEREEVGQGVHHAAGQAGKEIQKSISAQTSPSPAVSSVLELWKPAQPMVST</sequence>
<reference evidence="1 2" key="1">
    <citation type="submission" date="2021-06" db="EMBL/GenBank/DDBJ databases">
        <title>Genome sequence of Babesia caballi.</title>
        <authorList>
            <person name="Yamagishi J."/>
            <person name="Kidaka T."/>
            <person name="Ochi A."/>
        </authorList>
    </citation>
    <scope>NUCLEOTIDE SEQUENCE [LARGE SCALE GENOMIC DNA]</scope>
    <source>
        <strain evidence="1">USDA-D6B2</strain>
    </source>
</reference>
<organism evidence="1 2">
    <name type="scientific">Babesia caballi</name>
    <dbReference type="NCBI Taxonomy" id="5871"/>
    <lineage>
        <taxon>Eukaryota</taxon>
        <taxon>Sar</taxon>
        <taxon>Alveolata</taxon>
        <taxon>Apicomplexa</taxon>
        <taxon>Aconoidasida</taxon>
        <taxon>Piroplasmida</taxon>
        <taxon>Babesiidae</taxon>
        <taxon>Babesia</taxon>
    </lineage>
</organism>
<gene>
    <name evidence="1" type="ORF">BcabD6B2_44070</name>
</gene>